<gene>
    <name evidence="2" type="ORF">ALP10_200003</name>
</gene>
<organism evidence="2 3">
    <name type="scientific">Pseudomonas syringae pv. helianthi</name>
    <dbReference type="NCBI Taxonomy" id="251654"/>
    <lineage>
        <taxon>Bacteria</taxon>
        <taxon>Pseudomonadati</taxon>
        <taxon>Pseudomonadota</taxon>
        <taxon>Gammaproteobacteria</taxon>
        <taxon>Pseudomonadales</taxon>
        <taxon>Pseudomonadaceae</taxon>
        <taxon>Pseudomonas</taxon>
    </lineage>
</organism>
<dbReference type="AlphaFoldDB" id="A0A3M6CXN9"/>
<proteinExistence type="predicted"/>
<comment type="caution">
    <text evidence="2">The sequence shown here is derived from an EMBL/GenBank/DDBJ whole genome shotgun (WGS) entry which is preliminary data.</text>
</comment>
<dbReference type="Proteomes" id="UP000279173">
    <property type="component" value="Unassembled WGS sequence"/>
</dbReference>
<evidence type="ECO:0000313" key="3">
    <source>
        <dbReference type="Proteomes" id="UP000279173"/>
    </source>
</evidence>
<feature type="domain" description="CASTOR ACT" evidence="1">
    <location>
        <begin position="68"/>
        <end position="125"/>
    </location>
</feature>
<dbReference type="Gene3D" id="3.30.2130.10">
    <property type="entry name" value="VC0802-like"/>
    <property type="match status" value="1"/>
</dbReference>
<sequence length="143" mass="15042">MGMVNFELMFRVHASAYSIYKLKGVPEAACLSMGADFLSLSIALNETTLICTSNIQIAGCVVEQASLAWRCLEVISDHPADVVGLIAFVSNTLAGAGISMLTISSFAGDYFFVKDESLDHAITVLGAAGNIFTSITEPQGGAE</sequence>
<dbReference type="InterPro" id="IPR045865">
    <property type="entry name" value="ACT-like_dom_sf"/>
</dbReference>
<name>A0A3M6CXN9_9PSED</name>
<dbReference type="EMBL" id="RBUT01000086">
    <property type="protein sequence ID" value="RMV48151.1"/>
    <property type="molecule type" value="Genomic_DNA"/>
</dbReference>
<dbReference type="PANTHER" id="PTHR31131:SF6">
    <property type="entry name" value="CASTOR ACT DOMAIN-CONTAINING PROTEIN"/>
    <property type="match status" value="1"/>
</dbReference>
<reference evidence="2 3" key="1">
    <citation type="submission" date="2018-08" db="EMBL/GenBank/DDBJ databases">
        <title>Recombination of ecologically and evolutionarily significant loci maintains genetic cohesion in the Pseudomonas syringae species complex.</title>
        <authorList>
            <person name="Dillon M."/>
            <person name="Thakur S."/>
            <person name="Almeida R.N.D."/>
            <person name="Weir B.S."/>
            <person name="Guttman D.S."/>
        </authorList>
    </citation>
    <scope>NUCLEOTIDE SEQUENCE [LARGE SCALE GENOMIC DNA]</scope>
    <source>
        <strain evidence="2 3">ICMP 3263</strain>
    </source>
</reference>
<dbReference type="InterPro" id="IPR027795">
    <property type="entry name" value="CASTOR_ACT_dom"/>
</dbReference>
<dbReference type="SUPFAM" id="SSF55021">
    <property type="entry name" value="ACT-like"/>
    <property type="match status" value="1"/>
</dbReference>
<dbReference type="InterPro" id="IPR051719">
    <property type="entry name" value="CASTOR_mTORC1"/>
</dbReference>
<evidence type="ECO:0000313" key="2">
    <source>
        <dbReference type="EMBL" id="RMV48151.1"/>
    </source>
</evidence>
<protein>
    <recommendedName>
        <fullName evidence="1">CASTOR ACT domain-containing protein</fullName>
    </recommendedName>
</protein>
<dbReference type="Pfam" id="PF13840">
    <property type="entry name" value="ACT_7"/>
    <property type="match status" value="1"/>
</dbReference>
<accession>A0A3M6CXN9</accession>
<dbReference type="PANTHER" id="PTHR31131">
    <property type="entry name" value="CHROMOSOME 1, WHOLE GENOME SHOTGUN SEQUENCE"/>
    <property type="match status" value="1"/>
</dbReference>
<evidence type="ECO:0000259" key="1">
    <source>
        <dbReference type="Pfam" id="PF13840"/>
    </source>
</evidence>
<dbReference type="RefSeq" id="WP_122392051.1">
    <property type="nucleotide sequence ID" value="NZ_RBUT01000086.1"/>
</dbReference>